<proteinExistence type="predicted"/>
<dbReference type="EMBL" id="CAXKWB010005681">
    <property type="protein sequence ID" value="CAL4079398.1"/>
    <property type="molecule type" value="Genomic_DNA"/>
</dbReference>
<reference evidence="2 3" key="1">
    <citation type="submission" date="2024-05" db="EMBL/GenBank/DDBJ databases">
        <authorList>
            <person name="Wallberg A."/>
        </authorList>
    </citation>
    <scope>NUCLEOTIDE SEQUENCE [LARGE SCALE GENOMIC DNA]</scope>
</reference>
<evidence type="ECO:0000313" key="3">
    <source>
        <dbReference type="Proteomes" id="UP001497623"/>
    </source>
</evidence>
<feature type="non-terminal residue" evidence="2">
    <location>
        <position position="246"/>
    </location>
</feature>
<evidence type="ECO:0000256" key="1">
    <source>
        <dbReference type="SAM" id="MobiDB-lite"/>
    </source>
</evidence>
<accession>A0AAV2QC46</accession>
<dbReference type="Proteomes" id="UP001497623">
    <property type="component" value="Unassembled WGS sequence"/>
</dbReference>
<keyword evidence="3" id="KW-1185">Reference proteome</keyword>
<protein>
    <submittedName>
        <fullName evidence="2">Uncharacterized protein</fullName>
    </submittedName>
</protein>
<comment type="caution">
    <text evidence="2">The sequence shown here is derived from an EMBL/GenBank/DDBJ whole genome shotgun (WGS) entry which is preliminary data.</text>
</comment>
<name>A0AAV2QC46_MEGNR</name>
<sequence>DIKIINNKAHYQTLCEKKNNALANLALQKSIDAASSLQQGAPPPYYIGRSNVSRRLSEPPRPLMAPGGMHHNNHSCHDLACTICEPSSGVESGLEPSGSEAATDSDADTRESSQSGRVGSAKWGEVLDDKDSSKTISRANLRRDSFGEVVSSRRSPSQDSIPFHEGQDLYLGRSVGSQDSLEYQASGQMRILSQESLGTMSSRGSIYSVTSGRSEVGVSRCSSKETVRNHAPLLQPLHGHPAYMNG</sequence>
<feature type="region of interest" description="Disordered" evidence="1">
    <location>
        <begin position="90"/>
        <end position="165"/>
    </location>
</feature>
<feature type="region of interest" description="Disordered" evidence="1">
    <location>
        <begin position="222"/>
        <end position="246"/>
    </location>
</feature>
<evidence type="ECO:0000313" key="2">
    <source>
        <dbReference type="EMBL" id="CAL4079398.1"/>
    </source>
</evidence>
<gene>
    <name evidence="2" type="ORF">MNOR_LOCUS10992</name>
</gene>
<dbReference type="AlphaFoldDB" id="A0AAV2QC46"/>
<feature type="non-terminal residue" evidence="2">
    <location>
        <position position="1"/>
    </location>
</feature>
<feature type="region of interest" description="Disordered" evidence="1">
    <location>
        <begin position="48"/>
        <end position="69"/>
    </location>
</feature>
<organism evidence="2 3">
    <name type="scientific">Meganyctiphanes norvegica</name>
    <name type="common">Northern krill</name>
    <name type="synonym">Thysanopoda norvegica</name>
    <dbReference type="NCBI Taxonomy" id="48144"/>
    <lineage>
        <taxon>Eukaryota</taxon>
        <taxon>Metazoa</taxon>
        <taxon>Ecdysozoa</taxon>
        <taxon>Arthropoda</taxon>
        <taxon>Crustacea</taxon>
        <taxon>Multicrustacea</taxon>
        <taxon>Malacostraca</taxon>
        <taxon>Eumalacostraca</taxon>
        <taxon>Eucarida</taxon>
        <taxon>Euphausiacea</taxon>
        <taxon>Euphausiidae</taxon>
        <taxon>Meganyctiphanes</taxon>
    </lineage>
</organism>